<proteinExistence type="predicted"/>
<dbReference type="Proteomes" id="UP000095282">
    <property type="component" value="Unplaced"/>
</dbReference>
<dbReference type="eggNOG" id="KOG1588">
    <property type="taxonomic scope" value="Eukaryota"/>
</dbReference>
<dbReference type="SUPFAM" id="SSF54791">
    <property type="entry name" value="Eukaryotic type KH-domain (KH-domain type I)"/>
    <property type="match status" value="1"/>
</dbReference>
<dbReference type="PROSITE" id="PS50084">
    <property type="entry name" value="KH_TYPE_1"/>
    <property type="match status" value="1"/>
</dbReference>
<dbReference type="WBParaSite" id="Csp11.Scaffold630.g21254.t1">
    <property type="protein sequence ID" value="Csp11.Scaffold630.g21254.t1"/>
    <property type="gene ID" value="Csp11.Scaffold630.g21254"/>
</dbReference>
<reference evidence="6" key="1">
    <citation type="submission" date="2016-11" db="UniProtKB">
        <authorList>
            <consortium name="WormBaseParasite"/>
        </authorList>
    </citation>
    <scope>IDENTIFICATION</scope>
</reference>
<evidence type="ECO:0000256" key="2">
    <source>
        <dbReference type="PROSITE-ProRule" id="PRU00117"/>
    </source>
</evidence>
<sequence length="247" mass="26919">MNSSSSNVEALAEGIQTLRLAEKHQSNLTPPPSEYSQKSSQKSTSNHSDHHHDAAQQYKNAYIESLKEEREQLGQCSDGFNHVFALIDREIKKLGGGDLANHKVVVSSNRGELLSETLRVPVDEYPEYNFVGRILGPRGSTARQLEDTTGCRVTIHGRPKKEAGASDPGPLRIQISVPADAPDAARRLETGVAVVKKLLVPPTDGQDELKRQQLMILATIKGTYRPDGKAPAPYSAAGGDYSQHMQS</sequence>
<dbReference type="STRING" id="1561998.A0A1I7V0S0"/>
<dbReference type="GO" id="GO:0048024">
    <property type="term" value="P:regulation of mRNA splicing, via spliceosome"/>
    <property type="evidence" value="ECO:0007669"/>
    <property type="project" value="TreeGrafter"/>
</dbReference>
<feature type="region of interest" description="Disordered" evidence="3">
    <location>
        <begin position="1"/>
        <end position="53"/>
    </location>
</feature>
<feature type="region of interest" description="Disordered" evidence="3">
    <location>
        <begin position="224"/>
        <end position="247"/>
    </location>
</feature>
<feature type="compositionally biased region" description="Polar residues" evidence="3">
    <location>
        <begin position="34"/>
        <end position="46"/>
    </location>
</feature>
<dbReference type="InterPro" id="IPR055256">
    <property type="entry name" value="KH_1_KHDC4/BBP-like"/>
</dbReference>
<dbReference type="SMART" id="SM00322">
    <property type="entry name" value="KH"/>
    <property type="match status" value="1"/>
</dbReference>
<keyword evidence="5" id="KW-1185">Reference proteome</keyword>
<dbReference type="InterPro" id="IPR036612">
    <property type="entry name" value="KH_dom_type_1_sf"/>
</dbReference>
<accession>A0A1I7V0S0</accession>
<evidence type="ECO:0000256" key="1">
    <source>
        <dbReference type="ARBA" id="ARBA00022884"/>
    </source>
</evidence>
<protein>
    <submittedName>
        <fullName evidence="6">KH domain-containing protein</fullName>
    </submittedName>
</protein>
<dbReference type="Pfam" id="PF22675">
    <property type="entry name" value="KH-I_KHDC4-BBP"/>
    <property type="match status" value="1"/>
</dbReference>
<dbReference type="PANTHER" id="PTHR11208">
    <property type="entry name" value="RNA-BINDING PROTEIN RELATED"/>
    <property type="match status" value="1"/>
</dbReference>
<evidence type="ECO:0000256" key="3">
    <source>
        <dbReference type="SAM" id="MobiDB-lite"/>
    </source>
</evidence>
<evidence type="ECO:0000313" key="5">
    <source>
        <dbReference type="Proteomes" id="UP000095282"/>
    </source>
</evidence>
<keyword evidence="1 2" id="KW-0694">RNA-binding</keyword>
<name>A0A1I7V0S0_9PELO</name>
<dbReference type="InterPro" id="IPR045071">
    <property type="entry name" value="BBP-like"/>
</dbReference>
<organism evidence="5 6">
    <name type="scientific">Caenorhabditis tropicalis</name>
    <dbReference type="NCBI Taxonomy" id="1561998"/>
    <lineage>
        <taxon>Eukaryota</taxon>
        <taxon>Metazoa</taxon>
        <taxon>Ecdysozoa</taxon>
        <taxon>Nematoda</taxon>
        <taxon>Chromadorea</taxon>
        <taxon>Rhabditida</taxon>
        <taxon>Rhabditina</taxon>
        <taxon>Rhabditomorpha</taxon>
        <taxon>Rhabditoidea</taxon>
        <taxon>Rhabditidae</taxon>
        <taxon>Peloderinae</taxon>
        <taxon>Caenorhabditis</taxon>
    </lineage>
</organism>
<evidence type="ECO:0000313" key="6">
    <source>
        <dbReference type="WBParaSite" id="Csp11.Scaffold630.g21254.t1"/>
    </source>
</evidence>
<dbReference type="GO" id="GO:0005634">
    <property type="term" value="C:nucleus"/>
    <property type="evidence" value="ECO:0007669"/>
    <property type="project" value="TreeGrafter"/>
</dbReference>
<feature type="domain" description="K Homology" evidence="4">
    <location>
        <begin position="112"/>
        <end position="193"/>
    </location>
</feature>
<dbReference type="Gene3D" id="3.30.1370.10">
    <property type="entry name" value="K Homology domain, type 1"/>
    <property type="match status" value="1"/>
</dbReference>
<dbReference type="AlphaFoldDB" id="A0A1I7V0S0"/>
<dbReference type="PANTHER" id="PTHR11208:SF7">
    <property type="entry name" value="K HOMOLOGY DOMAIN-CONTAINING PROTEIN"/>
    <property type="match status" value="1"/>
</dbReference>
<dbReference type="GO" id="GO:0003729">
    <property type="term" value="F:mRNA binding"/>
    <property type="evidence" value="ECO:0007669"/>
    <property type="project" value="TreeGrafter"/>
</dbReference>
<evidence type="ECO:0000259" key="4">
    <source>
        <dbReference type="SMART" id="SM00322"/>
    </source>
</evidence>
<dbReference type="InterPro" id="IPR004087">
    <property type="entry name" value="KH_dom"/>
</dbReference>